<evidence type="ECO:0000256" key="6">
    <source>
        <dbReference type="ARBA" id="ARBA00022840"/>
    </source>
</evidence>
<keyword evidence="5 8" id="KW-0547">Nucleotide-binding</keyword>
<feature type="active site" description="Proton donor" evidence="8">
    <location>
        <position position="41"/>
    </location>
</feature>
<feature type="binding site" evidence="8">
    <location>
        <begin position="153"/>
        <end position="156"/>
    </location>
    <ligand>
        <name>ATP</name>
        <dbReference type="ChEBI" id="CHEBI:30616"/>
    </ligand>
</feature>
<organism evidence="9 10">
    <name type="scientific">BD1-7 clade bacterium</name>
    <dbReference type="NCBI Taxonomy" id="2029982"/>
    <lineage>
        <taxon>Bacteria</taxon>
        <taxon>Pseudomonadati</taxon>
        <taxon>Pseudomonadota</taxon>
        <taxon>Gammaproteobacteria</taxon>
        <taxon>Cellvibrionales</taxon>
        <taxon>Spongiibacteraceae</taxon>
        <taxon>BD1-7 clade</taxon>
    </lineage>
</organism>
<dbReference type="EMBL" id="CACSIO010000001">
    <property type="protein sequence ID" value="CAA0081715.1"/>
    <property type="molecule type" value="Genomic_DNA"/>
</dbReference>
<keyword evidence="4 8" id="KW-0566">Pantothenate biosynthesis</keyword>
<comment type="caution">
    <text evidence="8">Lacks conserved residue(s) required for the propagation of feature annotation.</text>
</comment>
<comment type="similarity">
    <text evidence="2 8">Belongs to the pantothenate synthetase family.</text>
</comment>
<dbReference type="GO" id="GO:0015940">
    <property type="term" value="P:pantothenate biosynthetic process"/>
    <property type="evidence" value="ECO:0007669"/>
    <property type="project" value="UniProtKB-UniRule"/>
</dbReference>
<comment type="subunit">
    <text evidence="8">Homodimer.</text>
</comment>
<dbReference type="Gene3D" id="3.40.50.620">
    <property type="entry name" value="HUPs"/>
    <property type="match status" value="1"/>
</dbReference>
<dbReference type="PANTHER" id="PTHR21299:SF1">
    <property type="entry name" value="PANTOATE--BETA-ALANINE LIGASE"/>
    <property type="match status" value="1"/>
</dbReference>
<evidence type="ECO:0000313" key="9">
    <source>
        <dbReference type="EMBL" id="CAA0081715.1"/>
    </source>
</evidence>
<evidence type="ECO:0000256" key="3">
    <source>
        <dbReference type="ARBA" id="ARBA00022598"/>
    </source>
</evidence>
<dbReference type="OrthoDB" id="9773087at2"/>
<dbReference type="GO" id="GO:0004592">
    <property type="term" value="F:pantoate-beta-alanine ligase activity"/>
    <property type="evidence" value="ECO:0007669"/>
    <property type="project" value="UniProtKB-UniRule"/>
</dbReference>
<dbReference type="PANTHER" id="PTHR21299">
    <property type="entry name" value="CYTIDYLATE KINASE/PANTOATE-BETA-ALANINE LIGASE"/>
    <property type="match status" value="1"/>
</dbReference>
<comment type="function">
    <text evidence="8">Catalyzes the condensation of pantoate with beta-alanine in an ATP-dependent reaction via a pantoyl-adenylate intermediate.</text>
</comment>
<accession>A0A5S9MWN5</accession>
<evidence type="ECO:0000313" key="10">
    <source>
        <dbReference type="Proteomes" id="UP000441399"/>
    </source>
</evidence>
<reference evidence="9 10" key="1">
    <citation type="submission" date="2019-11" db="EMBL/GenBank/DDBJ databases">
        <authorList>
            <person name="Holert J."/>
        </authorList>
    </citation>
    <scope>NUCLEOTIDE SEQUENCE [LARGE SCALE GENOMIC DNA]</scope>
    <source>
        <strain evidence="9">SB11_3</strain>
    </source>
</reference>
<evidence type="ECO:0000256" key="5">
    <source>
        <dbReference type="ARBA" id="ARBA00022741"/>
    </source>
</evidence>
<comment type="miscellaneous">
    <text evidence="8">The reaction proceeds by a bi uni uni bi ping pong mechanism.</text>
</comment>
<dbReference type="UniPathway" id="UPA00028">
    <property type="reaction ID" value="UER00005"/>
</dbReference>
<keyword evidence="3 8" id="KW-0436">Ligase</keyword>
<feature type="binding site" evidence="8">
    <location>
        <position position="65"/>
    </location>
    <ligand>
        <name>beta-alanine</name>
        <dbReference type="ChEBI" id="CHEBI:57966"/>
    </ligand>
</feature>
<dbReference type="HAMAP" id="MF_00158">
    <property type="entry name" value="PanC"/>
    <property type="match status" value="1"/>
</dbReference>
<dbReference type="SUPFAM" id="SSF52374">
    <property type="entry name" value="Nucleotidylyl transferase"/>
    <property type="match status" value="1"/>
</dbReference>
<evidence type="ECO:0000256" key="7">
    <source>
        <dbReference type="ARBA" id="ARBA00048258"/>
    </source>
</evidence>
<comment type="pathway">
    <text evidence="1 8">Cofactor biosynthesis; (R)-pantothenate biosynthesis; (R)-pantothenate from (R)-pantoate and beta-alanine: step 1/1.</text>
</comment>
<dbReference type="Pfam" id="PF02569">
    <property type="entry name" value="Pantoate_ligase"/>
    <property type="match status" value="1"/>
</dbReference>
<sequence length="287" mass="31330">MTVSLKTCTYIAELRDALAKERQQGKTIGFVPTMGNLHDGHLSLVEEAQKHVDVVVVSIFVNPLQFGANEDLDSYPRTLAADKDKLIAQHTDFLFTPVVEEIYPHGMETHTKVVVPELGSHHCGSSRPGHFDGVSTVVTKLLNIVGADIAVFGQKDFQQLSIIRKMADDLCLPTRIHGAPTHRADDGLALSSRNQYMNDEQRALAPNLYRIIGESKQQVLDGTAPNDVEQWARGTLNALGLTVDYFNIADARTLEPLSPASSEAVILAASFLGNTRLIDNLAFSTTA</sequence>
<gene>
    <name evidence="8 9" type="primary">panC</name>
    <name evidence="9" type="ORF">OPDIPICF_00336</name>
</gene>
<dbReference type="InterPro" id="IPR014729">
    <property type="entry name" value="Rossmann-like_a/b/a_fold"/>
</dbReference>
<dbReference type="InterPro" id="IPR042176">
    <property type="entry name" value="Pantoate_ligase_C"/>
</dbReference>
<feature type="binding site" evidence="8">
    <location>
        <begin position="34"/>
        <end position="41"/>
    </location>
    <ligand>
        <name>ATP</name>
        <dbReference type="ChEBI" id="CHEBI:30616"/>
    </ligand>
</feature>
<feature type="binding site" evidence="8">
    <location>
        <position position="159"/>
    </location>
    <ligand>
        <name>(R)-pantoate</name>
        <dbReference type="ChEBI" id="CHEBI:15980"/>
    </ligand>
</feature>
<keyword evidence="8" id="KW-0963">Cytoplasm</keyword>
<comment type="catalytic activity">
    <reaction evidence="7 8">
        <text>(R)-pantoate + beta-alanine + ATP = (R)-pantothenate + AMP + diphosphate + H(+)</text>
        <dbReference type="Rhea" id="RHEA:10912"/>
        <dbReference type="ChEBI" id="CHEBI:15378"/>
        <dbReference type="ChEBI" id="CHEBI:15980"/>
        <dbReference type="ChEBI" id="CHEBI:29032"/>
        <dbReference type="ChEBI" id="CHEBI:30616"/>
        <dbReference type="ChEBI" id="CHEBI:33019"/>
        <dbReference type="ChEBI" id="CHEBI:57966"/>
        <dbReference type="ChEBI" id="CHEBI:456215"/>
        <dbReference type="EC" id="6.3.2.1"/>
    </reaction>
</comment>
<dbReference type="InterPro" id="IPR004821">
    <property type="entry name" value="Cyt_trans-like"/>
</dbReference>
<comment type="subcellular location">
    <subcellularLocation>
        <location evidence="8">Cytoplasm</location>
    </subcellularLocation>
</comment>
<evidence type="ECO:0000256" key="2">
    <source>
        <dbReference type="ARBA" id="ARBA00009256"/>
    </source>
</evidence>
<dbReference type="GO" id="GO:0005829">
    <property type="term" value="C:cytosol"/>
    <property type="evidence" value="ECO:0007669"/>
    <property type="project" value="TreeGrafter"/>
</dbReference>
<dbReference type="CDD" id="cd00560">
    <property type="entry name" value="PanC"/>
    <property type="match status" value="1"/>
</dbReference>
<keyword evidence="6 8" id="KW-0067">ATP-binding</keyword>
<dbReference type="Gene3D" id="3.30.1300.10">
    <property type="entry name" value="Pantoate-beta-alanine ligase, C-terminal domain"/>
    <property type="match status" value="1"/>
</dbReference>
<dbReference type="InterPro" id="IPR003721">
    <property type="entry name" value="Pantoate_ligase"/>
</dbReference>
<feature type="binding site" evidence="8">
    <location>
        <position position="65"/>
    </location>
    <ligand>
        <name>(R)-pantoate</name>
        <dbReference type="ChEBI" id="CHEBI:15980"/>
    </ligand>
</feature>
<protein>
    <recommendedName>
        <fullName evidence="8">Pantothenate synthetase</fullName>
        <shortName evidence="8">PS</shortName>
        <ecNumber evidence="8">6.3.2.1</ecNumber>
    </recommendedName>
    <alternativeName>
        <fullName evidence="8">Pantoate--beta-alanine ligase</fullName>
    </alternativeName>
    <alternativeName>
        <fullName evidence="8">Pantoate-activating enzyme</fullName>
    </alternativeName>
</protein>
<dbReference type="GO" id="GO:0005524">
    <property type="term" value="F:ATP binding"/>
    <property type="evidence" value="ECO:0007669"/>
    <property type="project" value="UniProtKB-KW"/>
</dbReference>
<dbReference type="FunFam" id="3.40.50.620:FF:000013">
    <property type="entry name" value="Pantothenate synthetase"/>
    <property type="match status" value="1"/>
</dbReference>
<feature type="binding site" evidence="8">
    <location>
        <begin position="190"/>
        <end position="193"/>
    </location>
    <ligand>
        <name>ATP</name>
        <dbReference type="ChEBI" id="CHEBI:30616"/>
    </ligand>
</feature>
<proteinExistence type="inferred from homology"/>
<dbReference type="Proteomes" id="UP000441399">
    <property type="component" value="Unassembled WGS sequence"/>
</dbReference>
<dbReference type="NCBIfam" id="TIGR00018">
    <property type="entry name" value="panC"/>
    <property type="match status" value="1"/>
</dbReference>
<evidence type="ECO:0000256" key="1">
    <source>
        <dbReference type="ARBA" id="ARBA00004990"/>
    </source>
</evidence>
<dbReference type="EC" id="6.3.2.1" evidence="8"/>
<dbReference type="NCBIfam" id="TIGR00125">
    <property type="entry name" value="cyt_tran_rel"/>
    <property type="match status" value="1"/>
</dbReference>
<keyword evidence="10" id="KW-1185">Reference proteome</keyword>
<evidence type="ECO:0000256" key="8">
    <source>
        <dbReference type="HAMAP-Rule" id="MF_00158"/>
    </source>
</evidence>
<evidence type="ECO:0000256" key="4">
    <source>
        <dbReference type="ARBA" id="ARBA00022655"/>
    </source>
</evidence>
<name>A0A5S9MWN5_9GAMM</name>
<dbReference type="AlphaFoldDB" id="A0A5S9MWN5"/>